<evidence type="ECO:0000256" key="6">
    <source>
        <dbReference type="ARBA" id="ARBA00023004"/>
    </source>
</evidence>
<evidence type="ECO:0000256" key="12">
    <source>
        <dbReference type="RuleBase" id="RU003357"/>
    </source>
</evidence>
<keyword evidence="15" id="KW-0675">Receptor</keyword>
<dbReference type="Proteomes" id="UP000652567">
    <property type="component" value="Unassembled WGS sequence"/>
</dbReference>
<dbReference type="InterPro" id="IPR000531">
    <property type="entry name" value="Beta-barrel_TonB"/>
</dbReference>
<evidence type="ECO:0000256" key="8">
    <source>
        <dbReference type="ARBA" id="ARBA00023077"/>
    </source>
</evidence>
<dbReference type="GO" id="GO:0006826">
    <property type="term" value="P:iron ion transport"/>
    <property type="evidence" value="ECO:0007669"/>
    <property type="project" value="UniProtKB-KW"/>
</dbReference>
<keyword evidence="7" id="KW-0406">Ion transport</keyword>
<dbReference type="InterPro" id="IPR036942">
    <property type="entry name" value="Beta-barrel_TonB_sf"/>
</dbReference>
<evidence type="ECO:0000256" key="2">
    <source>
        <dbReference type="ARBA" id="ARBA00022448"/>
    </source>
</evidence>
<keyword evidence="3 11" id="KW-1134">Transmembrane beta strand</keyword>
<comment type="subcellular location">
    <subcellularLocation>
        <location evidence="1 11">Cell outer membrane</location>
        <topology evidence="1 11">Multi-pass membrane protein</topology>
    </subcellularLocation>
</comment>
<dbReference type="Pfam" id="PF07715">
    <property type="entry name" value="Plug"/>
    <property type="match status" value="1"/>
</dbReference>
<dbReference type="GO" id="GO:0009279">
    <property type="term" value="C:cell outer membrane"/>
    <property type="evidence" value="ECO:0007669"/>
    <property type="project" value="UniProtKB-SubCell"/>
</dbReference>
<feature type="domain" description="TonB-dependent receptor-like beta-barrel" evidence="13">
    <location>
        <begin position="284"/>
        <end position="739"/>
    </location>
</feature>
<dbReference type="InterPro" id="IPR039426">
    <property type="entry name" value="TonB-dep_rcpt-like"/>
</dbReference>
<evidence type="ECO:0000256" key="11">
    <source>
        <dbReference type="PROSITE-ProRule" id="PRU01360"/>
    </source>
</evidence>
<evidence type="ECO:0000256" key="3">
    <source>
        <dbReference type="ARBA" id="ARBA00022452"/>
    </source>
</evidence>
<dbReference type="Gene3D" id="2.40.170.20">
    <property type="entry name" value="TonB-dependent receptor, beta-barrel domain"/>
    <property type="match status" value="1"/>
</dbReference>
<dbReference type="PROSITE" id="PS52016">
    <property type="entry name" value="TONB_DEPENDENT_REC_3"/>
    <property type="match status" value="1"/>
</dbReference>
<comment type="caution">
    <text evidence="15">The sequence shown here is derived from an EMBL/GenBank/DDBJ whole genome shotgun (WGS) entry which is preliminary data.</text>
</comment>
<dbReference type="PANTHER" id="PTHR32552">
    <property type="entry name" value="FERRICHROME IRON RECEPTOR-RELATED"/>
    <property type="match status" value="1"/>
</dbReference>
<dbReference type="AlphaFoldDB" id="A0A928YVG2"/>
<evidence type="ECO:0000256" key="10">
    <source>
        <dbReference type="ARBA" id="ARBA00023237"/>
    </source>
</evidence>
<evidence type="ECO:0000256" key="5">
    <source>
        <dbReference type="ARBA" id="ARBA00022692"/>
    </source>
</evidence>
<keyword evidence="10 11" id="KW-0998">Cell outer membrane</keyword>
<protein>
    <submittedName>
        <fullName evidence="15">TonB-dependent receptor</fullName>
    </submittedName>
</protein>
<dbReference type="EMBL" id="PRDL01000001">
    <property type="protein sequence ID" value="MBE8719007.1"/>
    <property type="molecule type" value="Genomic_DNA"/>
</dbReference>
<evidence type="ECO:0000256" key="9">
    <source>
        <dbReference type="ARBA" id="ARBA00023136"/>
    </source>
</evidence>
<keyword evidence="16" id="KW-1185">Reference proteome</keyword>
<organism evidence="15 16">
    <name type="scientific">Cellvibrio polysaccharolyticus</name>
    <dbReference type="NCBI Taxonomy" id="2082724"/>
    <lineage>
        <taxon>Bacteria</taxon>
        <taxon>Pseudomonadati</taxon>
        <taxon>Pseudomonadota</taxon>
        <taxon>Gammaproteobacteria</taxon>
        <taxon>Cellvibrionales</taxon>
        <taxon>Cellvibrionaceae</taxon>
        <taxon>Cellvibrio</taxon>
    </lineage>
</organism>
<gene>
    <name evidence="15" type="ORF">C4F51_17665</name>
</gene>
<evidence type="ECO:0000256" key="7">
    <source>
        <dbReference type="ARBA" id="ARBA00023065"/>
    </source>
</evidence>
<name>A0A928YVG2_9GAMM</name>
<accession>A0A928YVG2</accession>
<dbReference type="InterPro" id="IPR012910">
    <property type="entry name" value="Plug_dom"/>
</dbReference>
<evidence type="ECO:0000259" key="13">
    <source>
        <dbReference type="Pfam" id="PF00593"/>
    </source>
</evidence>
<feature type="domain" description="TonB-dependent receptor plug" evidence="14">
    <location>
        <begin position="79"/>
        <end position="188"/>
    </location>
</feature>
<keyword evidence="4" id="KW-0410">Iron transport</keyword>
<evidence type="ECO:0000259" key="14">
    <source>
        <dbReference type="Pfam" id="PF07715"/>
    </source>
</evidence>
<comment type="similarity">
    <text evidence="11 12">Belongs to the TonB-dependent receptor family.</text>
</comment>
<evidence type="ECO:0000313" key="16">
    <source>
        <dbReference type="Proteomes" id="UP000652567"/>
    </source>
</evidence>
<keyword evidence="9 11" id="KW-0472">Membrane</keyword>
<evidence type="ECO:0000256" key="1">
    <source>
        <dbReference type="ARBA" id="ARBA00004571"/>
    </source>
</evidence>
<dbReference type="PANTHER" id="PTHR32552:SF81">
    <property type="entry name" value="TONB-DEPENDENT OUTER MEMBRANE RECEPTOR"/>
    <property type="match status" value="1"/>
</dbReference>
<dbReference type="Pfam" id="PF00593">
    <property type="entry name" value="TonB_dep_Rec_b-barrel"/>
    <property type="match status" value="1"/>
</dbReference>
<sequence>MFVRQVFNHRQKCLSKLEALDTHMLTSIDRKSDLTSGPRYLMAGILASVMASPAVLAAAATPALEEIIVTSSKRDLSLQQFSGSASVLDKETVQGLSSLSDIAQRVPGLATVDTGPRNPSALMIRGLRFDTINTGEFVGDGATVASYFDNIPLQGYYAPPSLSLKDLQQVEVLRGPQGTLYGNASIAGLVRYVSAKPQLDQQSLEVGTRLSNTRRSSGINHDTDIVVNTPLIDDTLAVRMVIGQERNQGFINNPWLLDGPRKDSNDDRTDMARVSALWQLMPEWQISGSYHYQKTDISDRQAANPAFTGDEFTASTLYREPVTGDLRLASLESQYQFPGATLTASISRYDYETVHRYDQTHYLLQFEAPPVEEVFFSGYDDFSAYTTGAFDVVKDNIEIRLVSDSDQRLRWLGGLFYTTDDLNAVVTDTLPGFADFIGMYRPDELDYYATQQQDLREQSAYAEVAWDILPQWEISAGLRYFHYKDNVETCSTLLISAGIEGTELPVDCLANRDSKSDTLGKISTRYAFSDDQSVYFSIAEGFRRGGANLLPVDITEARSYAPDSSVNYELGNHSYLFDRKLRLSAALFYIDWQDIQLSTRLESGYGVVINAPEARAQGVELEVQAQLNEQWRLRSAVTLTDAELSKDLVDLTGSGEDAYKGDRLPGAPRYQWTVGVDYQQSLGWGTLDASLNIARKSGIRTALNTNFGDYLNLEGYTTADADISVSRGNWRAGLFIHNISDTRAITGQRTAALHGEQGQFEYMTRPRTAGISLRVKY</sequence>
<keyword evidence="8 12" id="KW-0798">TonB box</keyword>
<proteinExistence type="inferred from homology"/>
<keyword evidence="5 11" id="KW-0812">Transmembrane</keyword>
<evidence type="ECO:0000313" key="15">
    <source>
        <dbReference type="EMBL" id="MBE8719007.1"/>
    </source>
</evidence>
<keyword evidence="6" id="KW-0408">Iron</keyword>
<dbReference type="SUPFAM" id="SSF56935">
    <property type="entry name" value="Porins"/>
    <property type="match status" value="1"/>
</dbReference>
<reference evidence="15" key="1">
    <citation type="submission" date="2018-07" db="EMBL/GenBank/DDBJ databases">
        <title>Genome assembly of strain Ka43.</title>
        <authorList>
            <person name="Kukolya J."/>
            <person name="Nagy I."/>
            <person name="Horvath B."/>
            <person name="Toth A."/>
        </authorList>
    </citation>
    <scope>NUCLEOTIDE SEQUENCE</scope>
    <source>
        <strain evidence="15">KB43</strain>
    </source>
</reference>
<keyword evidence="2 11" id="KW-0813">Transport</keyword>
<evidence type="ECO:0000256" key="4">
    <source>
        <dbReference type="ARBA" id="ARBA00022496"/>
    </source>
</evidence>